<sequence length="289" mass="31485">MDNSRQDWDVPEQKLGSPVSLVPSTGKPVRPFSDYVDQFNIFPDPALYEDAPFSEAAKPTVFSPAPRSITPRLGLRVFNSNTSLNGGGSNTAASISSVGRDAGQLIARKLTWIKDFFFRQQPSAAPIQEFGIPRSSSAPPNPQESRAVSPPSVPSLALDTTAKQFDHEDTTPQSAPIPQRSLYPPPSLETFASISSPRTRSRITSPTPTELGSFFSFTPGPDELQTRHQLLSSPSPPNLLSTVPMILFPPPTTSATPPLLEPYIRQQAQPLQPHPQLPQLQHHTSHVQT</sequence>
<feature type="region of interest" description="Disordered" evidence="1">
    <location>
        <begin position="1"/>
        <end position="23"/>
    </location>
</feature>
<evidence type="ECO:0000313" key="3">
    <source>
        <dbReference type="Proteomes" id="UP000193642"/>
    </source>
</evidence>
<name>A0A1Y2CY00_9FUNG</name>
<organism evidence="2 3">
    <name type="scientific">Rhizoclosmatium globosum</name>
    <dbReference type="NCBI Taxonomy" id="329046"/>
    <lineage>
        <taxon>Eukaryota</taxon>
        <taxon>Fungi</taxon>
        <taxon>Fungi incertae sedis</taxon>
        <taxon>Chytridiomycota</taxon>
        <taxon>Chytridiomycota incertae sedis</taxon>
        <taxon>Chytridiomycetes</taxon>
        <taxon>Chytridiales</taxon>
        <taxon>Chytriomycetaceae</taxon>
        <taxon>Rhizoclosmatium</taxon>
    </lineage>
</organism>
<dbReference type="Proteomes" id="UP000193642">
    <property type="component" value="Unassembled WGS sequence"/>
</dbReference>
<feature type="compositionally biased region" description="Basic and acidic residues" evidence="1">
    <location>
        <begin position="1"/>
        <end position="12"/>
    </location>
</feature>
<comment type="caution">
    <text evidence="2">The sequence shown here is derived from an EMBL/GenBank/DDBJ whole genome shotgun (WGS) entry which is preliminary data.</text>
</comment>
<feature type="compositionally biased region" description="Polar residues" evidence="1">
    <location>
        <begin position="134"/>
        <end position="146"/>
    </location>
</feature>
<proteinExistence type="predicted"/>
<dbReference type="AlphaFoldDB" id="A0A1Y2CY00"/>
<dbReference type="OrthoDB" id="10413359at2759"/>
<evidence type="ECO:0000313" key="2">
    <source>
        <dbReference type="EMBL" id="ORY51919.1"/>
    </source>
</evidence>
<evidence type="ECO:0000256" key="1">
    <source>
        <dbReference type="SAM" id="MobiDB-lite"/>
    </source>
</evidence>
<gene>
    <name evidence="2" type="ORF">BCR33DRAFT_733460</name>
</gene>
<accession>A0A1Y2CY00</accession>
<keyword evidence="3" id="KW-1185">Reference proteome</keyword>
<feature type="compositionally biased region" description="Low complexity" evidence="1">
    <location>
        <begin position="193"/>
        <end position="209"/>
    </location>
</feature>
<feature type="region of interest" description="Disordered" evidence="1">
    <location>
        <begin position="128"/>
        <end position="213"/>
    </location>
</feature>
<protein>
    <submittedName>
        <fullName evidence="2">Uncharacterized protein</fullName>
    </submittedName>
</protein>
<reference evidence="2 3" key="1">
    <citation type="submission" date="2016-07" db="EMBL/GenBank/DDBJ databases">
        <title>Pervasive Adenine N6-methylation of Active Genes in Fungi.</title>
        <authorList>
            <consortium name="DOE Joint Genome Institute"/>
            <person name="Mondo S.J."/>
            <person name="Dannebaum R.O."/>
            <person name="Kuo R.C."/>
            <person name="Labutti K."/>
            <person name="Haridas S."/>
            <person name="Kuo A."/>
            <person name="Salamov A."/>
            <person name="Ahrendt S.R."/>
            <person name="Lipzen A."/>
            <person name="Sullivan W."/>
            <person name="Andreopoulos W.B."/>
            <person name="Clum A."/>
            <person name="Lindquist E."/>
            <person name="Daum C."/>
            <person name="Ramamoorthy G.K."/>
            <person name="Gryganskyi A."/>
            <person name="Culley D."/>
            <person name="Magnuson J.K."/>
            <person name="James T.Y."/>
            <person name="O'Malley M.A."/>
            <person name="Stajich J.E."/>
            <person name="Spatafora J.W."/>
            <person name="Visel A."/>
            <person name="Grigoriev I.V."/>
        </authorList>
    </citation>
    <scope>NUCLEOTIDE SEQUENCE [LARGE SCALE GENOMIC DNA]</scope>
    <source>
        <strain evidence="2 3">JEL800</strain>
    </source>
</reference>
<dbReference type="EMBL" id="MCGO01000004">
    <property type="protein sequence ID" value="ORY51919.1"/>
    <property type="molecule type" value="Genomic_DNA"/>
</dbReference>